<protein>
    <submittedName>
        <fullName evidence="2">Uncharacterized protein</fullName>
    </submittedName>
</protein>
<dbReference type="EMBL" id="OZ035827">
    <property type="protein sequence ID" value="CAL1607036.1"/>
    <property type="molecule type" value="Genomic_DNA"/>
</dbReference>
<name>A0AAV2M184_KNICA</name>
<sequence>MYDGKPMVQISHLFSPCERPRGAEADTICSSVIPIWVKLGRSISPRAPVCMRPPSGSGATADGGSAGLHEPGMTNDSKNKTLQTEGTEAPRRGRGEHTVAPRLHSWTSEQIGVM</sequence>
<organism evidence="2 3">
    <name type="scientific">Knipowitschia caucasica</name>
    <name type="common">Caucasian dwarf goby</name>
    <name type="synonym">Pomatoschistus caucasicus</name>
    <dbReference type="NCBI Taxonomy" id="637954"/>
    <lineage>
        <taxon>Eukaryota</taxon>
        <taxon>Metazoa</taxon>
        <taxon>Chordata</taxon>
        <taxon>Craniata</taxon>
        <taxon>Vertebrata</taxon>
        <taxon>Euteleostomi</taxon>
        <taxon>Actinopterygii</taxon>
        <taxon>Neopterygii</taxon>
        <taxon>Teleostei</taxon>
        <taxon>Neoteleostei</taxon>
        <taxon>Acanthomorphata</taxon>
        <taxon>Gobiaria</taxon>
        <taxon>Gobiiformes</taxon>
        <taxon>Gobioidei</taxon>
        <taxon>Gobiidae</taxon>
        <taxon>Gobiinae</taxon>
        <taxon>Knipowitschia</taxon>
    </lineage>
</organism>
<feature type="compositionally biased region" description="Basic and acidic residues" evidence="1">
    <location>
        <begin position="88"/>
        <end position="99"/>
    </location>
</feature>
<feature type="region of interest" description="Disordered" evidence="1">
    <location>
        <begin position="46"/>
        <end position="114"/>
    </location>
</feature>
<dbReference type="Proteomes" id="UP001497482">
    <property type="component" value="Chromosome 5"/>
</dbReference>
<accession>A0AAV2M184</accession>
<proteinExistence type="predicted"/>
<evidence type="ECO:0000256" key="1">
    <source>
        <dbReference type="SAM" id="MobiDB-lite"/>
    </source>
</evidence>
<keyword evidence="3" id="KW-1185">Reference proteome</keyword>
<reference evidence="2 3" key="1">
    <citation type="submission" date="2024-04" db="EMBL/GenBank/DDBJ databases">
        <authorList>
            <person name="Waldvogel A.-M."/>
            <person name="Schoenle A."/>
        </authorList>
    </citation>
    <scope>NUCLEOTIDE SEQUENCE [LARGE SCALE GENOMIC DNA]</scope>
</reference>
<feature type="compositionally biased region" description="Polar residues" evidence="1">
    <location>
        <begin position="105"/>
        <end position="114"/>
    </location>
</feature>
<evidence type="ECO:0000313" key="3">
    <source>
        <dbReference type="Proteomes" id="UP001497482"/>
    </source>
</evidence>
<evidence type="ECO:0000313" key="2">
    <source>
        <dbReference type="EMBL" id="CAL1607036.1"/>
    </source>
</evidence>
<dbReference type="AlphaFoldDB" id="A0AAV2M184"/>
<feature type="compositionally biased region" description="Polar residues" evidence="1">
    <location>
        <begin position="74"/>
        <end position="86"/>
    </location>
</feature>
<gene>
    <name evidence="2" type="ORF">KC01_LOCUS34121</name>
</gene>